<comment type="caution">
    <text evidence="3">The sequence shown here is derived from an EMBL/GenBank/DDBJ whole genome shotgun (WGS) entry which is preliminary data.</text>
</comment>
<keyword evidence="1" id="KW-0472">Membrane</keyword>
<feature type="transmembrane region" description="Helical" evidence="1">
    <location>
        <begin position="51"/>
        <end position="72"/>
    </location>
</feature>
<proteinExistence type="predicted"/>
<sequence length="298" mass="33654">MMKDIEKITENLRRILNAPTVNMLVFFGILLIVFSFFTFDGLKNFTLTSSPRFPMFIIGCILTLGGVTIFILTREERRINKKARIEDGIPIKSGRILVKLKIGKIQEILGLDETTAVALPANTTFIDDCITDANSALGAFFLKHYPNKISKVTQDIERQLERLGHQKNENGLYSPGTTIILPPEYDIPAKAIITASTIRKEISGIRAEPSTVCECIRQIFMITADKKISKLYIPILGSGHGGLDINEALLFLVVAIKHYSKYYHHLKSIDIIVNENDVPKLKDIYRLQYLMLLEEVNK</sequence>
<reference evidence="3 4" key="1">
    <citation type="submission" date="2017-07" db="EMBL/GenBank/DDBJ databases">
        <title>Recovery of genomes from metagenomes via a dereplication, aggregation, and scoring strategy.</title>
        <authorList>
            <person name="Sieber C.M."/>
            <person name="Probst A.J."/>
            <person name="Sharrar A."/>
            <person name="Thomas B.C."/>
            <person name="Hess M."/>
            <person name="Tringe S.G."/>
            <person name="Banfield J.F."/>
        </authorList>
    </citation>
    <scope>NUCLEOTIDE SEQUENCE [LARGE SCALE GENOMIC DNA]</scope>
    <source>
        <strain evidence="3">JGI_Cruoil_03_51_56</strain>
    </source>
</reference>
<gene>
    <name evidence="3" type="ORF">CH330_00575</name>
</gene>
<name>A0A235BZP3_UNCW3</name>
<protein>
    <recommendedName>
        <fullName evidence="2">Thoeris protein ThsA Macro domain-containing protein</fullName>
    </recommendedName>
</protein>
<evidence type="ECO:0000259" key="2">
    <source>
        <dbReference type="Pfam" id="PF20016"/>
    </source>
</evidence>
<dbReference type="InterPro" id="IPR045535">
    <property type="entry name" value="ThsA_Macro"/>
</dbReference>
<accession>A0A235BZP3</accession>
<dbReference type="Pfam" id="PF20016">
    <property type="entry name" value="ThsA_Macro"/>
    <property type="match status" value="1"/>
</dbReference>
<feature type="transmembrane region" description="Helical" evidence="1">
    <location>
        <begin position="21"/>
        <end position="39"/>
    </location>
</feature>
<dbReference type="InterPro" id="IPR043472">
    <property type="entry name" value="Macro_dom-like"/>
</dbReference>
<organism evidence="3 4">
    <name type="scientific">candidate division WOR-3 bacterium JGI_Cruoil_03_51_56</name>
    <dbReference type="NCBI Taxonomy" id="1973747"/>
    <lineage>
        <taxon>Bacteria</taxon>
        <taxon>Bacteria division WOR-3</taxon>
    </lineage>
</organism>
<keyword evidence="1" id="KW-0812">Transmembrane</keyword>
<dbReference type="SUPFAM" id="SSF52949">
    <property type="entry name" value="Macro domain-like"/>
    <property type="match status" value="1"/>
</dbReference>
<dbReference type="Gene3D" id="3.40.220.10">
    <property type="entry name" value="Leucine Aminopeptidase, subunit E, domain 1"/>
    <property type="match status" value="1"/>
</dbReference>
<evidence type="ECO:0000313" key="4">
    <source>
        <dbReference type="Proteomes" id="UP000215559"/>
    </source>
</evidence>
<feature type="domain" description="Thoeris protein ThsA Macro" evidence="2">
    <location>
        <begin position="113"/>
        <end position="273"/>
    </location>
</feature>
<evidence type="ECO:0000256" key="1">
    <source>
        <dbReference type="SAM" id="Phobius"/>
    </source>
</evidence>
<dbReference type="Proteomes" id="UP000215559">
    <property type="component" value="Unassembled WGS sequence"/>
</dbReference>
<dbReference type="EMBL" id="NOZP01000012">
    <property type="protein sequence ID" value="OYD17267.1"/>
    <property type="molecule type" value="Genomic_DNA"/>
</dbReference>
<keyword evidence="1" id="KW-1133">Transmembrane helix</keyword>
<dbReference type="AlphaFoldDB" id="A0A235BZP3"/>
<evidence type="ECO:0000313" key="3">
    <source>
        <dbReference type="EMBL" id="OYD17267.1"/>
    </source>
</evidence>